<accession>A0A1G7SC08</accession>
<reference evidence="2 3" key="1">
    <citation type="submission" date="2016-10" db="EMBL/GenBank/DDBJ databases">
        <authorList>
            <person name="de Groot N.N."/>
        </authorList>
    </citation>
    <scope>NUCLEOTIDE SEQUENCE [LARGE SCALE GENOMIC DNA]</scope>
    <source>
        <strain evidence="2 3">DSM 28129</strain>
    </source>
</reference>
<evidence type="ECO:0000313" key="3">
    <source>
        <dbReference type="Proteomes" id="UP000198972"/>
    </source>
</evidence>
<evidence type="ECO:0000256" key="1">
    <source>
        <dbReference type="SAM" id="SignalP"/>
    </source>
</evidence>
<gene>
    <name evidence="2" type="ORF">SAMN04488542_12955</name>
</gene>
<proteinExistence type="predicted"/>
<evidence type="ECO:0008006" key="4">
    <source>
        <dbReference type="Google" id="ProtNLM"/>
    </source>
</evidence>
<feature type="signal peptide" evidence="1">
    <location>
        <begin position="1"/>
        <end position="22"/>
    </location>
</feature>
<dbReference type="OrthoDB" id="2558925at2"/>
<feature type="chain" id="PRO_5038988011" description="PQQ-like domain-containing protein" evidence="1">
    <location>
        <begin position="23"/>
        <end position="157"/>
    </location>
</feature>
<dbReference type="RefSeq" id="WP_091234945.1">
    <property type="nucleotide sequence ID" value="NZ_FNBG01000029.1"/>
</dbReference>
<dbReference type="AlphaFoldDB" id="A0A1G7SC08"/>
<dbReference type="Proteomes" id="UP000198972">
    <property type="component" value="Unassembled WGS sequence"/>
</dbReference>
<evidence type="ECO:0000313" key="2">
    <source>
        <dbReference type="EMBL" id="SDG20558.1"/>
    </source>
</evidence>
<organism evidence="2 3">
    <name type="scientific">Fontibacillus panacisegetis</name>
    <dbReference type="NCBI Taxonomy" id="670482"/>
    <lineage>
        <taxon>Bacteria</taxon>
        <taxon>Bacillati</taxon>
        <taxon>Bacillota</taxon>
        <taxon>Bacilli</taxon>
        <taxon>Bacillales</taxon>
        <taxon>Paenibacillaceae</taxon>
        <taxon>Fontibacillus</taxon>
    </lineage>
</organism>
<keyword evidence="1" id="KW-0732">Signal</keyword>
<keyword evidence="3" id="KW-1185">Reference proteome</keyword>
<name>A0A1G7SC08_9BACL</name>
<dbReference type="EMBL" id="FNBG01000029">
    <property type="protein sequence ID" value="SDG20558.1"/>
    <property type="molecule type" value="Genomic_DNA"/>
</dbReference>
<sequence>MMILLSIIISCSVLPFSSAANSSNYSEWLLDESASVLSLTPEKTLLVDKINKQIQVLDLAQEKVVWSKKFPIIYDSQVLLNPAKIVVITAENNKLKKVTLSTDGRVISEQVFSNIQLAGDAKVSWSPKAGQNKEAIAVALDGKLNIYQYPWKKPDVM</sequence>
<protein>
    <recommendedName>
        <fullName evidence="4">PQQ-like domain-containing protein</fullName>
    </recommendedName>
</protein>